<dbReference type="EMBL" id="CP034550">
    <property type="protein sequence ID" value="QFZ20468.1"/>
    <property type="molecule type" value="Genomic_DNA"/>
</dbReference>
<dbReference type="RefSeq" id="WP_033434933.1">
    <property type="nucleotide sequence ID" value="NZ_CP034550.1"/>
</dbReference>
<sequence length="326" mass="35516">MSAASIHLAVSAVLLRELLASGRARDTTSEQAALVLSGRGFVVERHQVSGNGLRDGMSGALVCTARDLLVGAGTDADDDAVVRWALDRFDGLRVPGEDGRADPRSDEDVVVGRPEGAGARLTDGEDPREWVRGWLWTDRARGRHLVDLLWITAAGRYIECPAALAVRWEPDDTPPAHDTDRPWRWITPEQAARTVFEAERDTRDELADDPNHAPQYRVAEHELPPLLRAARLAGRLARTLPVVPAQTLVPAHGGALTVLTDPHLLVAAEHDLAVITRLVRDVLQADLGALRRRQIDELVERTGSVTGAATLLGVRPNTLSRQRSGR</sequence>
<evidence type="ECO:0000313" key="1">
    <source>
        <dbReference type="EMBL" id="QFZ20468.1"/>
    </source>
</evidence>
<gene>
    <name evidence="1" type="ORF">EKG83_26375</name>
</gene>
<accession>A0A5Q0H2M7</accession>
<reference evidence="2" key="1">
    <citation type="journal article" date="2021" name="Curr. Microbiol.">
        <title>Complete genome of nocamycin-producing strain Saccharothrix syringae NRRL B-16468 reveals the biosynthetic potential for secondary metabolites.</title>
        <authorList>
            <person name="Mo X."/>
            <person name="Yang S."/>
        </authorList>
    </citation>
    <scope>NUCLEOTIDE SEQUENCE [LARGE SCALE GENOMIC DNA]</scope>
    <source>
        <strain evidence="2">ATCC 51364 / DSM 43886 / JCM 6844 / KCTC 9398 / NBRC 14523 / NRRL B-16468 / INA 2240</strain>
    </source>
</reference>
<organism evidence="1 2">
    <name type="scientific">Saccharothrix syringae</name>
    <name type="common">Nocardiopsis syringae</name>
    <dbReference type="NCBI Taxonomy" id="103733"/>
    <lineage>
        <taxon>Bacteria</taxon>
        <taxon>Bacillati</taxon>
        <taxon>Actinomycetota</taxon>
        <taxon>Actinomycetes</taxon>
        <taxon>Pseudonocardiales</taxon>
        <taxon>Pseudonocardiaceae</taxon>
        <taxon>Saccharothrix</taxon>
    </lineage>
</organism>
<proteinExistence type="predicted"/>
<dbReference type="KEGG" id="ssyi:EKG83_26375"/>
<name>A0A5Q0H2M7_SACSY</name>
<dbReference type="AlphaFoldDB" id="A0A5Q0H2M7"/>
<protein>
    <submittedName>
        <fullName evidence="1">Uncharacterized protein</fullName>
    </submittedName>
</protein>
<dbReference type="Proteomes" id="UP000325787">
    <property type="component" value="Chromosome"/>
</dbReference>
<keyword evidence="2" id="KW-1185">Reference proteome</keyword>
<evidence type="ECO:0000313" key="2">
    <source>
        <dbReference type="Proteomes" id="UP000325787"/>
    </source>
</evidence>